<dbReference type="InterPro" id="IPR031402">
    <property type="entry name" value="LYRIC"/>
</dbReference>
<keyword evidence="4" id="KW-0472">Membrane</keyword>
<dbReference type="GO" id="GO:0006357">
    <property type="term" value="P:regulation of transcription by RNA polymerase II"/>
    <property type="evidence" value="ECO:0007669"/>
    <property type="project" value="TreeGrafter"/>
</dbReference>
<feature type="transmembrane region" description="Helical" evidence="4">
    <location>
        <begin position="46"/>
        <end position="70"/>
    </location>
</feature>
<dbReference type="Pfam" id="PF15686">
    <property type="entry name" value="LYRIC"/>
    <property type="match status" value="1"/>
</dbReference>
<proteinExistence type="predicted"/>
<evidence type="ECO:0008006" key="7">
    <source>
        <dbReference type="Google" id="ProtNLM"/>
    </source>
</evidence>
<evidence type="ECO:0000256" key="3">
    <source>
        <dbReference type="SAM" id="MobiDB-lite"/>
    </source>
</evidence>
<evidence type="ECO:0000256" key="2">
    <source>
        <dbReference type="ARBA" id="ARBA00023242"/>
    </source>
</evidence>
<feature type="compositionally biased region" description="Basic residues" evidence="3">
    <location>
        <begin position="528"/>
        <end position="537"/>
    </location>
</feature>
<feature type="region of interest" description="Disordered" evidence="3">
    <location>
        <begin position="178"/>
        <end position="419"/>
    </location>
</feature>
<dbReference type="GO" id="GO:0003712">
    <property type="term" value="F:transcription coregulator activity"/>
    <property type="evidence" value="ECO:0007669"/>
    <property type="project" value="TreeGrafter"/>
</dbReference>
<keyword evidence="6" id="KW-1185">Reference proteome</keyword>
<dbReference type="InParanoid" id="H3C621"/>
<evidence type="ECO:0000256" key="1">
    <source>
        <dbReference type="ARBA" id="ARBA00004123"/>
    </source>
</evidence>
<evidence type="ECO:0000313" key="5">
    <source>
        <dbReference type="Ensembl" id="ENSTNIP00000003691.1"/>
    </source>
</evidence>
<feature type="compositionally biased region" description="Polar residues" evidence="3">
    <location>
        <begin position="278"/>
        <end position="297"/>
    </location>
</feature>
<dbReference type="STRING" id="99883.ENSTNIP00000003691"/>
<evidence type="ECO:0000313" key="6">
    <source>
        <dbReference type="Proteomes" id="UP000007303"/>
    </source>
</evidence>
<dbReference type="GO" id="GO:0045766">
    <property type="term" value="P:positive regulation of angiogenesis"/>
    <property type="evidence" value="ECO:0007669"/>
    <property type="project" value="InterPro"/>
</dbReference>
<keyword evidence="2" id="KW-0539">Nucleus</keyword>
<feature type="region of interest" description="Disordered" evidence="3">
    <location>
        <begin position="78"/>
        <end position="117"/>
    </location>
</feature>
<dbReference type="Proteomes" id="UP000007303">
    <property type="component" value="Unassembled WGS sequence"/>
</dbReference>
<dbReference type="GeneTree" id="ENSGT00940000174923"/>
<dbReference type="GO" id="GO:0005634">
    <property type="term" value="C:nucleus"/>
    <property type="evidence" value="ECO:0007669"/>
    <property type="project" value="UniProtKB-SubCell"/>
</dbReference>
<comment type="subcellular location">
    <subcellularLocation>
        <location evidence="1">Nucleus</location>
    </subcellularLocation>
</comment>
<organism evidence="5 6">
    <name type="scientific">Tetraodon nigroviridis</name>
    <name type="common">Spotted green pufferfish</name>
    <name type="synonym">Chelonodon nigroviridis</name>
    <dbReference type="NCBI Taxonomy" id="99883"/>
    <lineage>
        <taxon>Eukaryota</taxon>
        <taxon>Metazoa</taxon>
        <taxon>Chordata</taxon>
        <taxon>Craniata</taxon>
        <taxon>Vertebrata</taxon>
        <taxon>Euteleostomi</taxon>
        <taxon>Actinopterygii</taxon>
        <taxon>Neopterygii</taxon>
        <taxon>Teleostei</taxon>
        <taxon>Neoteleostei</taxon>
        <taxon>Acanthomorphata</taxon>
        <taxon>Eupercaria</taxon>
        <taxon>Tetraodontiformes</taxon>
        <taxon>Tetradontoidea</taxon>
        <taxon>Tetraodontidae</taxon>
        <taxon>Tetraodon</taxon>
    </lineage>
</organism>
<accession>H3C621</accession>
<feature type="compositionally biased region" description="Polar residues" evidence="3">
    <location>
        <begin position="340"/>
        <end position="362"/>
    </location>
</feature>
<dbReference type="PANTHER" id="PTHR23251">
    <property type="entry name" value="LYSINE-RICH CEACAM1 CO-ISOLATED PROTEIN LYRIC PROTEIN"/>
    <property type="match status" value="1"/>
</dbReference>
<feature type="compositionally biased region" description="Polar residues" evidence="3">
    <location>
        <begin position="381"/>
        <end position="398"/>
    </location>
</feature>
<feature type="compositionally biased region" description="Low complexity" evidence="3">
    <location>
        <begin position="503"/>
        <end position="527"/>
    </location>
</feature>
<sequence length="537" mass="56317">MAGDFQVFTLEKAEQLSGRLREVLSGGQAYILARFGVDMGLEPDLYSAWIVLSATALVLLLLLAVSWAAVRGGPLLGKTPTTRVDPRSCVPDKAGPAKPVGAEEPKKRNKKKTAEKVQTASASYDVTVAQSKQTPNASISILSLGLHAQTMAAAAVPLTVGSSATLSAAISAKQPVNLTPPVLKPKKDKTEQQPVQAKKTKKKVKIDVKPAQPVTTNDWKEPDEGQAGTWETKVSNREKKKRRKDKISEDSCGPGGPEAPKAQVETPVVTATAKKNRGNNVLSQNQGPQLSAPSASPSRRGEPSVVDDDDGGGWTSVSAKKTEQKGSGRKPVHAAPQPSVPQKQQSWTQETQAAAAGRSSTDARGKTGPKTVSFSVLGCNATETPSNSAELQWASQKEANGANDDWSGFARAAPADPSSDWYAPVEHWGNYEGVAAMAAPPRKAEPAAAKVVSESDDKNGDDPSDGAAGAKKRRRRKRTTEGEGAAGVQAVKLSAAPADIAAPVSTSPSPSVSSQKGPQLSAQPPKSSQKKKAHREI</sequence>
<dbReference type="AlphaFoldDB" id="H3C621"/>
<keyword evidence="4" id="KW-0812">Transmembrane</keyword>
<dbReference type="InterPro" id="IPR052305">
    <property type="entry name" value="TransReg_TumorExp"/>
</dbReference>
<feature type="region of interest" description="Disordered" evidence="3">
    <location>
        <begin position="438"/>
        <end position="537"/>
    </location>
</feature>
<evidence type="ECO:0000256" key="4">
    <source>
        <dbReference type="SAM" id="Phobius"/>
    </source>
</evidence>
<feature type="compositionally biased region" description="Low complexity" evidence="3">
    <location>
        <begin position="438"/>
        <end position="449"/>
    </location>
</feature>
<keyword evidence="4" id="KW-1133">Transmembrane helix</keyword>
<protein>
    <recommendedName>
        <fullName evidence="7">Metadherin a</fullName>
    </recommendedName>
</protein>
<dbReference type="GO" id="GO:0043066">
    <property type="term" value="P:negative regulation of apoptotic process"/>
    <property type="evidence" value="ECO:0007669"/>
    <property type="project" value="InterPro"/>
</dbReference>
<dbReference type="PANTHER" id="PTHR23251:SF0">
    <property type="entry name" value="PROTEIN LYRIC"/>
    <property type="match status" value="1"/>
</dbReference>
<dbReference type="HOGENOM" id="CLU_034908_1_0_1"/>
<reference evidence="5" key="2">
    <citation type="submission" date="2025-08" db="UniProtKB">
        <authorList>
            <consortium name="Ensembl"/>
        </authorList>
    </citation>
    <scope>IDENTIFICATION</scope>
</reference>
<dbReference type="OMA" id="NPVSFSM"/>
<dbReference type="GO" id="GO:0043123">
    <property type="term" value="P:positive regulation of canonical NF-kappaB signal transduction"/>
    <property type="evidence" value="ECO:0007669"/>
    <property type="project" value="InterPro"/>
</dbReference>
<name>H3C621_TETNG</name>
<dbReference type="Ensembl" id="ENSTNIT00000003924.1">
    <property type="protein sequence ID" value="ENSTNIP00000003691.1"/>
    <property type="gene ID" value="ENSTNIG00000001419.1"/>
</dbReference>
<reference evidence="5" key="3">
    <citation type="submission" date="2025-09" db="UniProtKB">
        <authorList>
            <consortium name="Ensembl"/>
        </authorList>
    </citation>
    <scope>IDENTIFICATION</scope>
</reference>
<reference evidence="6" key="1">
    <citation type="journal article" date="2004" name="Nature">
        <title>Genome duplication in the teleost fish Tetraodon nigroviridis reveals the early vertebrate proto-karyotype.</title>
        <authorList>
            <person name="Jaillon O."/>
            <person name="Aury J.-M."/>
            <person name="Brunet F."/>
            <person name="Petit J.-L."/>
            <person name="Stange-Thomann N."/>
            <person name="Mauceli E."/>
            <person name="Bouneau L."/>
            <person name="Fischer C."/>
            <person name="Ozouf-Costaz C."/>
            <person name="Bernot A."/>
            <person name="Nicaud S."/>
            <person name="Jaffe D."/>
            <person name="Fisher S."/>
            <person name="Lutfalla G."/>
            <person name="Dossat C."/>
            <person name="Segurens B."/>
            <person name="Dasilva C."/>
            <person name="Salanoubat M."/>
            <person name="Levy M."/>
            <person name="Boudet N."/>
            <person name="Castellano S."/>
            <person name="Anthouard V."/>
            <person name="Jubin C."/>
            <person name="Castelli V."/>
            <person name="Katinka M."/>
            <person name="Vacherie B."/>
            <person name="Biemont C."/>
            <person name="Skalli Z."/>
            <person name="Cattolico L."/>
            <person name="Poulain J."/>
            <person name="De Berardinis V."/>
            <person name="Cruaud C."/>
            <person name="Duprat S."/>
            <person name="Brottier P."/>
            <person name="Coutanceau J.-P."/>
            <person name="Gouzy J."/>
            <person name="Parra G."/>
            <person name="Lardier G."/>
            <person name="Chapple C."/>
            <person name="McKernan K.J."/>
            <person name="McEwan P."/>
            <person name="Bosak S."/>
            <person name="Kellis M."/>
            <person name="Volff J.-N."/>
            <person name="Guigo R."/>
            <person name="Zody M.C."/>
            <person name="Mesirov J."/>
            <person name="Lindblad-Toh K."/>
            <person name="Birren B."/>
            <person name="Nusbaum C."/>
            <person name="Kahn D."/>
            <person name="Robinson-Rechavi M."/>
            <person name="Laudet V."/>
            <person name="Schachter V."/>
            <person name="Quetier F."/>
            <person name="Saurin W."/>
            <person name="Scarpelli C."/>
            <person name="Wincker P."/>
            <person name="Lander E.S."/>
            <person name="Weissenbach J."/>
            <person name="Roest Crollius H."/>
        </authorList>
    </citation>
    <scope>NUCLEOTIDE SEQUENCE [LARGE SCALE GENOMIC DNA]</scope>
</reference>